<dbReference type="PANTHER" id="PTHR43618:SF4">
    <property type="entry name" value="SHORT CHAIN DEHYDROGENASE_REDUCTASE FAMILY (AFU_ORTHOLOGUE AFUA_7G04540)"/>
    <property type="match status" value="1"/>
</dbReference>
<dbReference type="InterPro" id="IPR036291">
    <property type="entry name" value="NAD(P)-bd_dom_sf"/>
</dbReference>
<comment type="similarity">
    <text evidence="1">Belongs to the short-chain dehydrogenases/reductases (SDR) family.</text>
</comment>
<dbReference type="Proteomes" id="UP001296104">
    <property type="component" value="Unassembled WGS sequence"/>
</dbReference>
<keyword evidence="6" id="KW-1185">Reference proteome</keyword>
<evidence type="ECO:0000313" key="6">
    <source>
        <dbReference type="Proteomes" id="UP001296104"/>
    </source>
</evidence>
<keyword evidence="2" id="KW-0521">NADP</keyword>
<dbReference type="AlphaFoldDB" id="A0AAI8Z7W3"/>
<accession>A0AAI8Z7W3</accession>
<dbReference type="SUPFAM" id="SSF51735">
    <property type="entry name" value="NAD(P)-binding Rossmann-fold domains"/>
    <property type="match status" value="1"/>
</dbReference>
<dbReference type="InterPro" id="IPR052178">
    <property type="entry name" value="Sec_Metab_Biosynth_SDR"/>
</dbReference>
<evidence type="ECO:0000256" key="1">
    <source>
        <dbReference type="ARBA" id="ARBA00006484"/>
    </source>
</evidence>
<feature type="compositionally biased region" description="Basic and acidic residues" evidence="4">
    <location>
        <begin position="16"/>
        <end position="25"/>
    </location>
</feature>
<dbReference type="GO" id="GO:0016491">
    <property type="term" value="F:oxidoreductase activity"/>
    <property type="evidence" value="ECO:0007669"/>
    <property type="project" value="UniProtKB-KW"/>
</dbReference>
<organism evidence="5 6">
    <name type="scientific">Lecanosticta acicola</name>
    <dbReference type="NCBI Taxonomy" id="111012"/>
    <lineage>
        <taxon>Eukaryota</taxon>
        <taxon>Fungi</taxon>
        <taxon>Dikarya</taxon>
        <taxon>Ascomycota</taxon>
        <taxon>Pezizomycotina</taxon>
        <taxon>Dothideomycetes</taxon>
        <taxon>Dothideomycetidae</taxon>
        <taxon>Mycosphaerellales</taxon>
        <taxon>Mycosphaerellaceae</taxon>
        <taxon>Lecanosticta</taxon>
    </lineage>
</organism>
<evidence type="ECO:0000256" key="3">
    <source>
        <dbReference type="ARBA" id="ARBA00023002"/>
    </source>
</evidence>
<gene>
    <name evidence="5" type="ORF">LECACI_7A009159</name>
</gene>
<name>A0AAI8Z7W3_9PEZI</name>
<dbReference type="Gene3D" id="3.40.50.720">
    <property type="entry name" value="NAD(P)-binding Rossmann-like Domain"/>
    <property type="match status" value="1"/>
</dbReference>
<reference evidence="5" key="1">
    <citation type="submission" date="2023-11" db="EMBL/GenBank/DDBJ databases">
        <authorList>
            <person name="Alioto T."/>
            <person name="Alioto T."/>
            <person name="Gomez Garrido J."/>
        </authorList>
    </citation>
    <scope>NUCLEOTIDE SEQUENCE</scope>
</reference>
<feature type="compositionally biased region" description="Polar residues" evidence="4">
    <location>
        <begin position="1"/>
        <end position="10"/>
    </location>
</feature>
<feature type="region of interest" description="Disordered" evidence="4">
    <location>
        <begin position="1"/>
        <end position="32"/>
    </location>
</feature>
<evidence type="ECO:0000256" key="4">
    <source>
        <dbReference type="SAM" id="MobiDB-lite"/>
    </source>
</evidence>
<evidence type="ECO:0000256" key="2">
    <source>
        <dbReference type="ARBA" id="ARBA00022857"/>
    </source>
</evidence>
<proteinExistence type="inferred from homology"/>
<comment type="caution">
    <text evidence="5">The sequence shown here is derived from an EMBL/GenBank/DDBJ whole genome shotgun (WGS) entry which is preliminary data.</text>
</comment>
<sequence>MSSGRPSVRNSRNRSHRDPQASRDGVRKKKLPHHLPLSAITSHSNTHRLFNVNKLVAVVTGGGTGLGLYIARALAANGAKAVHTEQEQGYINTLFESAWIAGPDQVKLMQKRYDSKLTVKNFQNAMLNSPTEEFTNALNVNTAGAFYTAMATGVSDYSRLPWPASAACQGSVLRMVPCLRSRSRTFGEDAVNYICGVVWLSHSPSTWAPWALIHAFYPCGTAAPHVSDIVVKGEGDGGRTRYDAGLPCWRLGVIAIWLALFPW</sequence>
<protein>
    <submittedName>
        <fullName evidence="5">Uncharacterized protein</fullName>
    </submittedName>
</protein>
<keyword evidence="3" id="KW-0560">Oxidoreductase</keyword>
<dbReference type="PANTHER" id="PTHR43618">
    <property type="entry name" value="7-ALPHA-HYDROXYSTEROID DEHYDROGENASE"/>
    <property type="match status" value="1"/>
</dbReference>
<evidence type="ECO:0000313" key="5">
    <source>
        <dbReference type="EMBL" id="CAK4034001.1"/>
    </source>
</evidence>
<dbReference type="EMBL" id="CAVMBE010000099">
    <property type="protein sequence ID" value="CAK4034001.1"/>
    <property type="molecule type" value="Genomic_DNA"/>
</dbReference>